<feature type="domain" description="PAC" evidence="1">
    <location>
        <begin position="73"/>
        <end position="127"/>
    </location>
</feature>
<feature type="domain" description="PAC" evidence="1">
    <location>
        <begin position="201"/>
        <end position="253"/>
    </location>
</feature>
<organism evidence="2 3">
    <name type="scientific">Emticicia oligotrophica (strain DSM 17448 / CIP 109782 / MTCC 6937 / GPTSA100-15)</name>
    <dbReference type="NCBI Taxonomy" id="929562"/>
    <lineage>
        <taxon>Bacteria</taxon>
        <taxon>Pseudomonadati</taxon>
        <taxon>Bacteroidota</taxon>
        <taxon>Cytophagia</taxon>
        <taxon>Cytophagales</taxon>
        <taxon>Leadbetterellaceae</taxon>
        <taxon>Emticicia</taxon>
    </lineage>
</organism>
<dbReference type="Gene3D" id="3.30.450.20">
    <property type="entry name" value="PAS domain"/>
    <property type="match status" value="3"/>
</dbReference>
<protein>
    <submittedName>
        <fullName evidence="2">PAS sensor protein</fullName>
    </submittedName>
</protein>
<dbReference type="PANTHER" id="PTHR44757:SF2">
    <property type="entry name" value="BIOFILM ARCHITECTURE MAINTENANCE PROTEIN MBAA"/>
    <property type="match status" value="1"/>
</dbReference>
<dbReference type="InterPro" id="IPR001610">
    <property type="entry name" value="PAC"/>
</dbReference>
<dbReference type="SUPFAM" id="SSF47384">
    <property type="entry name" value="Homodimeric domain of signal transducing histidine kinase"/>
    <property type="match status" value="1"/>
</dbReference>
<dbReference type="InterPro" id="IPR000014">
    <property type="entry name" value="PAS"/>
</dbReference>
<reference evidence="2 3" key="1">
    <citation type="submission" date="2011-07" db="EMBL/GenBank/DDBJ databases">
        <title>The complete genome of chromosome of Emticicia oligotrophica DSM 17448.</title>
        <authorList>
            <consortium name="US DOE Joint Genome Institute (JGI-PGF)"/>
            <person name="Lucas S."/>
            <person name="Han J."/>
            <person name="Lapidus A."/>
            <person name="Bruce D."/>
            <person name="Goodwin L."/>
            <person name="Pitluck S."/>
            <person name="Peters L."/>
            <person name="Kyrpides N."/>
            <person name="Mavromatis K."/>
            <person name="Ivanova N."/>
            <person name="Ovchinnikova G."/>
            <person name="Teshima H."/>
            <person name="Detter J.C."/>
            <person name="Tapia R."/>
            <person name="Han C."/>
            <person name="Land M."/>
            <person name="Hauser L."/>
            <person name="Markowitz V."/>
            <person name="Cheng J.-F."/>
            <person name="Hugenholtz P."/>
            <person name="Woyke T."/>
            <person name="Wu D."/>
            <person name="Tindall B."/>
            <person name="Pomrenke H."/>
            <person name="Brambilla E."/>
            <person name="Klenk H.-P."/>
            <person name="Eisen J.A."/>
        </authorList>
    </citation>
    <scope>NUCLEOTIDE SEQUENCE [LARGE SCALE GENOMIC DNA]</scope>
    <source>
        <strain evidence="2 3">DSM 17448</strain>
    </source>
</reference>
<keyword evidence="3" id="KW-1185">Reference proteome</keyword>
<dbReference type="SMART" id="SM00091">
    <property type="entry name" value="PAS"/>
    <property type="match status" value="3"/>
</dbReference>
<dbReference type="InterPro" id="IPR013656">
    <property type="entry name" value="PAS_4"/>
</dbReference>
<evidence type="ECO:0000259" key="1">
    <source>
        <dbReference type="PROSITE" id="PS50113"/>
    </source>
</evidence>
<dbReference type="InterPro" id="IPR052155">
    <property type="entry name" value="Biofilm_reg_signaling"/>
</dbReference>
<name>A0ABN4ANQ0_EMTOG</name>
<dbReference type="InterPro" id="IPR035965">
    <property type="entry name" value="PAS-like_dom_sf"/>
</dbReference>
<gene>
    <name evidence="2" type="ordered locus">Emtol_2831</name>
</gene>
<dbReference type="SMART" id="SM00086">
    <property type="entry name" value="PAC"/>
    <property type="match status" value="3"/>
</dbReference>
<dbReference type="InterPro" id="IPR000700">
    <property type="entry name" value="PAS-assoc_C"/>
</dbReference>
<dbReference type="InterPro" id="IPR036097">
    <property type="entry name" value="HisK_dim/P_sf"/>
</dbReference>
<sequence length="447" mass="51964">MLQKYFKAILDNSPDNIVLIGKNHEVMAFNKSIKEVLFEYHKREIQVGDLYYPNFVIEANRKIYLDAFESAINGIPFTIQNLTQHENTSYWFEYKTSPVYDEDELIGVTLSAKNITNEKIAEKKISNMSENIKAILDNTDESITLLDLDYKIITMNQIAFQTTLNNTDVNAIIGMDFRNFMPDKANLFYEYYPKAARGESSLVEIPYLTASGQEVWYQTKFNPVYNQELKLYGVSIFAKDITEKKKLEQSLIESEERFRKIANSAPIGILISDKSLKISYANFYAMKLFKYDSKAFLELYLTDIIEDIEFESQDVINIDNFSMNIENFICNNERFTGISKENDRIEILLSSEFFKSKKQDNIIFIIQDITELNNKNNTIILQNNKLKDIAWHQSHIIRAPLCRLMTIVELLQIDQIDEAEKRYLFDSITTSAQELDNVIKNIVSQAE</sequence>
<dbReference type="PANTHER" id="PTHR44757">
    <property type="entry name" value="DIGUANYLATE CYCLASE DGCP"/>
    <property type="match status" value="1"/>
</dbReference>
<dbReference type="Pfam" id="PF13426">
    <property type="entry name" value="PAS_9"/>
    <property type="match status" value="1"/>
</dbReference>
<dbReference type="EMBL" id="CP002961">
    <property type="protein sequence ID" value="AFK03965.1"/>
    <property type="molecule type" value="Genomic_DNA"/>
</dbReference>
<dbReference type="NCBIfam" id="TIGR00229">
    <property type="entry name" value="sensory_box"/>
    <property type="match status" value="3"/>
</dbReference>
<proteinExistence type="predicted"/>
<dbReference type="CDD" id="cd00130">
    <property type="entry name" value="PAS"/>
    <property type="match status" value="1"/>
</dbReference>
<dbReference type="RefSeq" id="WP_015029661.1">
    <property type="nucleotide sequence ID" value="NC_018748.1"/>
</dbReference>
<dbReference type="Proteomes" id="UP000002875">
    <property type="component" value="Chromosome"/>
</dbReference>
<dbReference type="SUPFAM" id="SSF55785">
    <property type="entry name" value="PYP-like sensor domain (PAS domain)"/>
    <property type="match status" value="3"/>
</dbReference>
<dbReference type="PROSITE" id="PS50113">
    <property type="entry name" value="PAC"/>
    <property type="match status" value="2"/>
</dbReference>
<accession>A0ABN4ANQ0</accession>
<evidence type="ECO:0000313" key="3">
    <source>
        <dbReference type="Proteomes" id="UP000002875"/>
    </source>
</evidence>
<dbReference type="Pfam" id="PF08448">
    <property type="entry name" value="PAS_4"/>
    <property type="match status" value="1"/>
</dbReference>
<evidence type="ECO:0000313" key="2">
    <source>
        <dbReference type="EMBL" id="AFK03965.1"/>
    </source>
</evidence>